<comment type="caution">
    <text evidence="1">The sequence shown here is derived from an EMBL/GenBank/DDBJ whole genome shotgun (WGS) entry which is preliminary data.</text>
</comment>
<feature type="non-terminal residue" evidence="1">
    <location>
        <position position="1"/>
    </location>
</feature>
<proteinExistence type="predicted"/>
<dbReference type="Proteomes" id="UP001159427">
    <property type="component" value="Unassembled WGS sequence"/>
</dbReference>
<organism evidence="1 2">
    <name type="scientific">Porites evermanni</name>
    <dbReference type="NCBI Taxonomy" id="104178"/>
    <lineage>
        <taxon>Eukaryota</taxon>
        <taxon>Metazoa</taxon>
        <taxon>Cnidaria</taxon>
        <taxon>Anthozoa</taxon>
        <taxon>Hexacorallia</taxon>
        <taxon>Scleractinia</taxon>
        <taxon>Fungiina</taxon>
        <taxon>Poritidae</taxon>
        <taxon>Porites</taxon>
    </lineage>
</organism>
<accession>A0ABN8MC54</accession>
<reference evidence="1 2" key="1">
    <citation type="submission" date="2022-05" db="EMBL/GenBank/DDBJ databases">
        <authorList>
            <consortium name="Genoscope - CEA"/>
            <person name="William W."/>
        </authorList>
    </citation>
    <scope>NUCLEOTIDE SEQUENCE [LARGE SCALE GENOMIC DNA]</scope>
</reference>
<dbReference type="EMBL" id="CALNXI010000436">
    <property type="protein sequence ID" value="CAH3027089.1"/>
    <property type="molecule type" value="Genomic_DNA"/>
</dbReference>
<name>A0ABN8MC54_9CNID</name>
<protein>
    <submittedName>
        <fullName evidence="1">Uncharacterized protein</fullName>
    </submittedName>
</protein>
<gene>
    <name evidence="1" type="ORF">PEVE_00030705</name>
</gene>
<feature type="non-terminal residue" evidence="1">
    <location>
        <position position="110"/>
    </location>
</feature>
<sequence>DTIVEFVSGGAKNYGYLTKKGKTECKVRGFTLNYKTLQTLNYETMKNNILNELDDPLEEQRKIPITIPDYLDRDQVTKKIKITKRFKNYGLVFDKRVIDPTTRVSTPYGY</sequence>
<evidence type="ECO:0000313" key="1">
    <source>
        <dbReference type="EMBL" id="CAH3027089.1"/>
    </source>
</evidence>
<keyword evidence="2" id="KW-1185">Reference proteome</keyword>
<evidence type="ECO:0000313" key="2">
    <source>
        <dbReference type="Proteomes" id="UP001159427"/>
    </source>
</evidence>